<evidence type="ECO:0008006" key="4">
    <source>
        <dbReference type="Google" id="ProtNLM"/>
    </source>
</evidence>
<sequence length="99" mass="10530">MKKIFIGVALLASSMFAHTAIMNCFDNGDDTITCEAGFSDGSSASGVNFYLLQNDKKVFEAKISEDSEISFKKPAGTYSAVFDAGEGHQVFVSGSDIAE</sequence>
<feature type="chain" id="PRO_5020922722" description="GOLD domain-containing protein" evidence="1">
    <location>
        <begin position="20"/>
        <end position="99"/>
    </location>
</feature>
<dbReference type="AlphaFoldDB" id="A0A4Q1AWD0"/>
<reference evidence="2 3" key="1">
    <citation type="submission" date="2017-10" db="EMBL/GenBank/DDBJ databases">
        <title>Genomics of the genus Arcobacter.</title>
        <authorList>
            <person name="Perez-Cataluna A."/>
            <person name="Figueras M.J."/>
        </authorList>
    </citation>
    <scope>NUCLEOTIDE SEQUENCE [LARGE SCALE GENOMIC DNA]</scope>
    <source>
        <strain evidence="2 3">CECT 8441</strain>
    </source>
</reference>
<keyword evidence="1" id="KW-0732">Signal</keyword>
<evidence type="ECO:0000256" key="1">
    <source>
        <dbReference type="SAM" id="SignalP"/>
    </source>
</evidence>
<dbReference type="Proteomes" id="UP000289758">
    <property type="component" value="Unassembled WGS sequence"/>
</dbReference>
<feature type="signal peptide" evidence="1">
    <location>
        <begin position="1"/>
        <end position="19"/>
    </location>
</feature>
<proteinExistence type="predicted"/>
<dbReference type="RefSeq" id="WP_129087503.1">
    <property type="nucleotide sequence ID" value="NZ_CP053836.1"/>
</dbReference>
<gene>
    <name evidence="2" type="ORF">CRV07_09730</name>
</gene>
<dbReference type="EMBL" id="PDKK01000008">
    <property type="protein sequence ID" value="RXK04860.1"/>
    <property type="molecule type" value="Genomic_DNA"/>
</dbReference>
<name>A0A4Q1AWD0_9BACT</name>
<dbReference type="OrthoDB" id="363007at2"/>
<keyword evidence="3" id="KW-1185">Reference proteome</keyword>
<protein>
    <recommendedName>
        <fullName evidence="4">GOLD domain-containing protein</fullName>
    </recommendedName>
</protein>
<comment type="caution">
    <text evidence="2">The sequence shown here is derived from an EMBL/GenBank/DDBJ whole genome shotgun (WGS) entry which is preliminary data.</text>
</comment>
<evidence type="ECO:0000313" key="3">
    <source>
        <dbReference type="Proteomes" id="UP000289758"/>
    </source>
</evidence>
<accession>A0A4Q1AWD0</accession>
<organism evidence="2 3">
    <name type="scientific">Halarcobacter ebronensis</name>
    <dbReference type="NCBI Taxonomy" id="1462615"/>
    <lineage>
        <taxon>Bacteria</taxon>
        <taxon>Pseudomonadati</taxon>
        <taxon>Campylobacterota</taxon>
        <taxon>Epsilonproteobacteria</taxon>
        <taxon>Campylobacterales</taxon>
        <taxon>Arcobacteraceae</taxon>
        <taxon>Halarcobacter</taxon>
    </lineage>
</organism>
<evidence type="ECO:0000313" key="2">
    <source>
        <dbReference type="EMBL" id="RXK04860.1"/>
    </source>
</evidence>